<feature type="region of interest" description="Disordered" evidence="2">
    <location>
        <begin position="283"/>
        <end position="316"/>
    </location>
</feature>
<evidence type="ECO:0000313" key="5">
    <source>
        <dbReference type="EMBL" id="OMJ86526.1"/>
    </source>
</evidence>
<feature type="transmembrane region" description="Helical" evidence="3">
    <location>
        <begin position="108"/>
        <end position="127"/>
    </location>
</feature>
<evidence type="ECO:0000256" key="1">
    <source>
        <dbReference type="SAM" id="Coils"/>
    </source>
</evidence>
<evidence type="ECO:0000256" key="2">
    <source>
        <dbReference type="SAM" id="MobiDB-lite"/>
    </source>
</evidence>
<keyword evidence="3" id="KW-0812">Transmembrane</keyword>
<feature type="signal peptide" evidence="4">
    <location>
        <begin position="1"/>
        <end position="19"/>
    </location>
</feature>
<reference evidence="5 6" key="1">
    <citation type="submission" date="2016-11" db="EMBL/GenBank/DDBJ databases">
        <title>The macronuclear genome of Stentor coeruleus: a giant cell with tiny introns.</title>
        <authorList>
            <person name="Slabodnick M."/>
            <person name="Ruby J.G."/>
            <person name="Reiff S.B."/>
            <person name="Swart E.C."/>
            <person name="Gosai S."/>
            <person name="Prabakaran S."/>
            <person name="Witkowska E."/>
            <person name="Larue G.E."/>
            <person name="Fisher S."/>
            <person name="Freeman R.M."/>
            <person name="Gunawardena J."/>
            <person name="Chu W."/>
            <person name="Stover N.A."/>
            <person name="Gregory B.D."/>
            <person name="Nowacki M."/>
            <person name="Derisi J."/>
            <person name="Roy S.W."/>
            <person name="Marshall W.F."/>
            <person name="Sood P."/>
        </authorList>
    </citation>
    <scope>NUCLEOTIDE SEQUENCE [LARGE SCALE GENOMIC DNA]</scope>
    <source>
        <strain evidence="5">WM001</strain>
    </source>
</reference>
<feature type="chain" id="PRO_5012729262" description="EF-hand domain-containing protein" evidence="4">
    <location>
        <begin position="20"/>
        <end position="1190"/>
    </location>
</feature>
<feature type="coiled-coil region" evidence="1">
    <location>
        <begin position="738"/>
        <end position="779"/>
    </location>
</feature>
<dbReference type="EMBL" id="MPUH01000203">
    <property type="protein sequence ID" value="OMJ86526.1"/>
    <property type="molecule type" value="Genomic_DNA"/>
</dbReference>
<keyword evidence="3" id="KW-0472">Membrane</keyword>
<proteinExistence type="predicted"/>
<feature type="compositionally biased region" description="Basic and acidic residues" evidence="2">
    <location>
        <begin position="285"/>
        <end position="316"/>
    </location>
</feature>
<accession>A0A1R2CC07</accession>
<evidence type="ECO:0000256" key="4">
    <source>
        <dbReference type="SAM" id="SignalP"/>
    </source>
</evidence>
<feature type="transmembrane region" description="Helical" evidence="3">
    <location>
        <begin position="147"/>
        <end position="167"/>
    </location>
</feature>
<protein>
    <recommendedName>
        <fullName evidence="7">EF-hand domain-containing protein</fullName>
    </recommendedName>
</protein>
<keyword evidence="3" id="KW-1133">Transmembrane helix</keyword>
<dbReference type="Proteomes" id="UP000187209">
    <property type="component" value="Unassembled WGS sequence"/>
</dbReference>
<comment type="caution">
    <text evidence="5">The sequence shown here is derived from an EMBL/GenBank/DDBJ whole genome shotgun (WGS) entry which is preliminary data.</text>
</comment>
<dbReference type="AlphaFoldDB" id="A0A1R2CC07"/>
<evidence type="ECO:0008006" key="7">
    <source>
        <dbReference type="Google" id="ProtNLM"/>
    </source>
</evidence>
<keyword evidence="1" id="KW-0175">Coiled coil</keyword>
<evidence type="ECO:0000256" key="3">
    <source>
        <dbReference type="SAM" id="Phobius"/>
    </source>
</evidence>
<feature type="coiled-coil region" evidence="1">
    <location>
        <begin position="572"/>
        <end position="708"/>
    </location>
</feature>
<keyword evidence="6" id="KW-1185">Reference proteome</keyword>
<feature type="transmembrane region" description="Helical" evidence="3">
    <location>
        <begin position="78"/>
        <end position="96"/>
    </location>
</feature>
<keyword evidence="4" id="KW-0732">Signal</keyword>
<feature type="coiled-coil region" evidence="1">
    <location>
        <begin position="320"/>
        <end position="495"/>
    </location>
</feature>
<sequence length="1190" mass="139004">MNGLTSSILILCMFSDFLSFETYTTTLWGIKNYIAYEDVKGNVYSSFSDFESFACRKSRNEGILTVCGNILNFQISGILFQIASYTALALIFYTVYSYFKRKKTYKYLPYLPSLIYFIGSLFFLIFVSSTLLDPQDNIVSISYERGYFLLFLTNILNILTCAHYFYISLQADNEFQEFNDSNENVIQDIIPDNNIQKYLEEVFTKDPEDIKECYAKDLEKFTDKQKNVLKNWANQDLHLRKKFEDLLRILEDIKNISIGESIEKAQKAMDIVNEMIIKIKQGNDGNRDKRKYDDIETTRRYQEKEESKSRNDIGDNEMIKKNLNDKIDRITTENQEIKNEMSKIIVLAESRLEEIEKQKKILDNNKQLLVEKHQRIEELEKQRHQLENKDKNSLENVNELKKYLKEYEEILIQTKKEKDELIRSLRTKESENEVIQEQFIKLKNEALVLRSSLKPTIEPKTNINDIEIDSLNLQIAHLTENLKKSKEEISMLVQEKITIGQENENLHKKLDDSVKEYQISLNKIYGLENLIQESNEVKNKYFKALDDINEMSTMIESFKKDTGAPEEKSFFVEKCTRKKQKIKKLRREAKRNERVIEDTQKSIEDCEREIEELKKELEVAKLKENEGFKKLNMAEEEWERVKSELLHNNAQQNREIEVLQSRMRTQEDFFEKELQTTQLLLESAKDERKKFESQADFLKNECDRLLDLEKQLAQGLPKDLSALQPIIEENLHRNSINFQNFESQINKFLSEKEKLRSKLQQTENELQVVSEECQQLHKLRFETRREENLSISSAESFSHSIQDSLIIEGISPSIIFHNPLMEKLSKLRKEPPMSYSTVWKTLETMMMEKLKIDKVDIEIGRLPRNVADYMFEFMYKQYGLKALGLKQLKALTVSLEELYKVQHPYAVFFSRVMGIFHSRPIPARVSVFLFSVQDQFNNIIKKPKSKSENFSEIYETMQFGGEASIVDIVGLVKKVFSKHRPAGERVLYNLHRDRPDRLELTILKICSLLKNLGENEEYLFDAIKDSGISADYQEFIDGIRDGLNVWISQEEAEGLCSFLDENGKGEITLEAWKNKIKIDEFINKADCKAAMVTKADFLNSLVAEYEYEVLEDYHALKNVIKGSNISAEQASQYLIQIDPDMNLDIQERIFKEALVHDGGKGKEVSSEALSIVILKHNIGGYGKGVFTLEI</sequence>
<evidence type="ECO:0000313" key="6">
    <source>
        <dbReference type="Proteomes" id="UP000187209"/>
    </source>
</evidence>
<gene>
    <name evidence="5" type="ORF">SteCoe_11942</name>
</gene>
<name>A0A1R2CC07_9CILI</name>
<organism evidence="5 6">
    <name type="scientific">Stentor coeruleus</name>
    <dbReference type="NCBI Taxonomy" id="5963"/>
    <lineage>
        <taxon>Eukaryota</taxon>
        <taxon>Sar</taxon>
        <taxon>Alveolata</taxon>
        <taxon>Ciliophora</taxon>
        <taxon>Postciliodesmatophora</taxon>
        <taxon>Heterotrichea</taxon>
        <taxon>Heterotrichida</taxon>
        <taxon>Stentoridae</taxon>
        <taxon>Stentor</taxon>
    </lineage>
</organism>